<evidence type="ECO:0000313" key="1">
    <source>
        <dbReference type="EMBL" id="HEN16651.1"/>
    </source>
</evidence>
<organism evidence="1">
    <name type="scientific">Schlesneria paludicola</name>
    <dbReference type="NCBI Taxonomy" id="360056"/>
    <lineage>
        <taxon>Bacteria</taxon>
        <taxon>Pseudomonadati</taxon>
        <taxon>Planctomycetota</taxon>
        <taxon>Planctomycetia</taxon>
        <taxon>Planctomycetales</taxon>
        <taxon>Planctomycetaceae</taxon>
        <taxon>Schlesneria</taxon>
    </lineage>
</organism>
<gene>
    <name evidence="1" type="ORF">ENQ76_14420</name>
</gene>
<keyword evidence="1" id="KW-0969">Cilium</keyword>
<dbReference type="AlphaFoldDB" id="A0A7C2NYW4"/>
<name>A0A7C2NYW4_9PLAN</name>
<comment type="caution">
    <text evidence="1">The sequence shown here is derived from an EMBL/GenBank/DDBJ whole genome shotgun (WGS) entry which is preliminary data.</text>
</comment>
<reference evidence="1" key="1">
    <citation type="journal article" date="2020" name="mSystems">
        <title>Genome- and Community-Level Interaction Insights into Carbon Utilization and Element Cycling Functions of Hydrothermarchaeota in Hydrothermal Sediment.</title>
        <authorList>
            <person name="Zhou Z."/>
            <person name="Liu Y."/>
            <person name="Xu W."/>
            <person name="Pan J."/>
            <person name="Luo Z.H."/>
            <person name="Li M."/>
        </authorList>
    </citation>
    <scope>NUCLEOTIDE SEQUENCE [LARGE SCALE GENOMIC DNA]</scope>
    <source>
        <strain evidence="1">SpSt-339</strain>
    </source>
</reference>
<accession>A0A7C2NYW4</accession>
<proteinExistence type="predicted"/>
<sequence length="555" mass="61614">MSVPAESAAAAAMSGRLVRRVWRAPQADRTAVIVPPWPDAASLATVTAGRFADLAGEVQGKSWVDLRTWTRSSCLAAARAYLGELGFVVEAADQSGPVIVGGHQPELFHPGVWAKNFAAHALAQRTGGIGVQLIVDNDTLPRSALRVPAGDARQPHGHWLPFDDPQPAQPWEEVRVANRSRFASFADRVREALQPWGVQPVLPDVWPAARRAAEQGLRLADCLTAARVAAERAWQAGNLELPLSWLCRQPPFLWFASAILARADEFARQHNAVLGEYRRLNRVRSRSHPVPELASEAGWTEAPFWIWRSGDTRRERLFVQRSGSEIRLRGQGEVLLQVPLTAERSAESAVEALSTLATNGWRLRTRALTTTLFARLCLADLFVHGLGGAKYDEMTDALMTRFFGVEPPPFLTVTATVRLPLGPTELVSADDLGRVRHALWDLAHNPQRHLGENLPEGARELVAERQQLVQQLLAESDRRRRSVRRQAYRRVHAINAELAAMLDSRRRELADELSRLEQGRAANRLLLSREYSWALFPAELLRGFYAELFEASAAG</sequence>
<keyword evidence="1" id="KW-0282">Flagellum</keyword>
<keyword evidence="1" id="KW-0966">Cell projection</keyword>
<dbReference type="EMBL" id="DSOK01000395">
    <property type="protein sequence ID" value="HEN16651.1"/>
    <property type="molecule type" value="Genomic_DNA"/>
</dbReference>
<protein>
    <submittedName>
        <fullName evidence="1">Flagellar protein FliT</fullName>
    </submittedName>
</protein>